<dbReference type="InterPro" id="IPR016195">
    <property type="entry name" value="Pol/histidinol_Pase-like"/>
</dbReference>
<dbReference type="SUPFAM" id="SSF89550">
    <property type="entry name" value="PHP domain-like"/>
    <property type="match status" value="1"/>
</dbReference>
<dbReference type="KEGG" id="sus:Acid_7574"/>
<accession>Q01PD8</accession>
<proteinExistence type="predicted"/>
<gene>
    <name evidence="2" type="ordered locus">Acid_7574</name>
</gene>
<reference evidence="2" key="1">
    <citation type="submission" date="2006-10" db="EMBL/GenBank/DDBJ databases">
        <title>Complete sequence of Solibacter usitatus Ellin6076.</title>
        <authorList>
            <consortium name="US DOE Joint Genome Institute"/>
            <person name="Copeland A."/>
            <person name="Lucas S."/>
            <person name="Lapidus A."/>
            <person name="Barry K."/>
            <person name="Detter J.C."/>
            <person name="Glavina del Rio T."/>
            <person name="Hammon N."/>
            <person name="Israni S."/>
            <person name="Dalin E."/>
            <person name="Tice H."/>
            <person name="Pitluck S."/>
            <person name="Thompson L.S."/>
            <person name="Brettin T."/>
            <person name="Bruce D."/>
            <person name="Han C."/>
            <person name="Tapia R."/>
            <person name="Gilna P."/>
            <person name="Schmutz J."/>
            <person name="Larimer F."/>
            <person name="Land M."/>
            <person name="Hauser L."/>
            <person name="Kyrpides N."/>
            <person name="Mikhailova N."/>
            <person name="Janssen P.H."/>
            <person name="Kuske C.R."/>
            <person name="Richardson P."/>
        </authorList>
    </citation>
    <scope>NUCLEOTIDE SEQUENCE</scope>
    <source>
        <strain evidence="2">Ellin6076</strain>
    </source>
</reference>
<dbReference type="NCBIfam" id="NF038032">
    <property type="entry name" value="CehA_McbA_metalo"/>
    <property type="match status" value="1"/>
</dbReference>
<feature type="transmembrane region" description="Helical" evidence="1">
    <location>
        <begin position="21"/>
        <end position="40"/>
    </location>
</feature>
<protein>
    <submittedName>
        <fullName evidence="2">Uncharacterized protein</fullName>
    </submittedName>
</protein>
<keyword evidence="1" id="KW-0472">Membrane</keyword>
<keyword evidence="1" id="KW-1133">Transmembrane helix</keyword>
<dbReference type="eggNOG" id="COG0613">
    <property type="taxonomic scope" value="Bacteria"/>
</dbReference>
<dbReference type="HOGENOM" id="CLU_612359_0_0_0"/>
<dbReference type="EMBL" id="CP000473">
    <property type="protein sequence ID" value="ABJ88482.1"/>
    <property type="molecule type" value="Genomic_DNA"/>
</dbReference>
<evidence type="ECO:0000256" key="1">
    <source>
        <dbReference type="SAM" id="Phobius"/>
    </source>
</evidence>
<dbReference type="Gene3D" id="3.20.20.140">
    <property type="entry name" value="Metal-dependent hydrolases"/>
    <property type="match status" value="1"/>
</dbReference>
<keyword evidence="1" id="KW-0812">Transmembrane</keyword>
<name>Q01PD8_SOLUE</name>
<evidence type="ECO:0000313" key="2">
    <source>
        <dbReference type="EMBL" id="ABJ88482.1"/>
    </source>
</evidence>
<dbReference type="OrthoDB" id="127053at2"/>
<sequence length="447" mass="48950">MQPSADRYPVRVDTGMSARRYLRAIFLGFLAPCLLIGQTAKMAAEYHIYAGSTHAHTAYTWSHGEQFAKSECAGILVYGPIPSMPLGYSWSDGYVKSQNKCPGIFVINSYQYPAPGAVLKPDWQKSQGPPSEHFRRAQESGYDFYATTDHSQEAAFQPVSEENAAWMAVKQQAAQATGPGFVALAGYEHSENDGPKGEGHLNVFNTASMLNALAPDVDLPYFYKWLESARANGDGPVVASFNHATADQYNNWAYRDPKITDIITMLEVINGNNKLHYEAFVNALDHGWKVSPVAGTDNHGYTAIGRATSRTFVLATAKTKAAILDAMKNRRTYASLDKNLQCKYTVNGAIMGSTLNRPEVFKFDISVSDPDVANANDRITKIDIVKDGGVVVQTYNTDGYSAHWTPEIRDSTGTYFFVRVWNAGGGDAPGGDPSKPVAWLAPVWTGR</sequence>
<dbReference type="AlphaFoldDB" id="Q01PD8"/>
<organism evidence="2">
    <name type="scientific">Solibacter usitatus (strain Ellin6076)</name>
    <dbReference type="NCBI Taxonomy" id="234267"/>
    <lineage>
        <taxon>Bacteria</taxon>
        <taxon>Pseudomonadati</taxon>
        <taxon>Acidobacteriota</taxon>
        <taxon>Terriglobia</taxon>
        <taxon>Bryobacterales</taxon>
        <taxon>Solibacteraceae</taxon>
        <taxon>Candidatus Solibacter</taxon>
    </lineage>
</organism>
<dbReference type="InParanoid" id="Q01PD8"/>